<dbReference type="InterPro" id="IPR036188">
    <property type="entry name" value="FAD/NAD-bd_sf"/>
</dbReference>
<evidence type="ECO:0000256" key="2">
    <source>
        <dbReference type="ARBA" id="ARBA00022827"/>
    </source>
</evidence>
<organism evidence="4 5">
    <name type="scientific">Roridomyces roridus</name>
    <dbReference type="NCBI Taxonomy" id="1738132"/>
    <lineage>
        <taxon>Eukaryota</taxon>
        <taxon>Fungi</taxon>
        <taxon>Dikarya</taxon>
        <taxon>Basidiomycota</taxon>
        <taxon>Agaricomycotina</taxon>
        <taxon>Agaricomycetes</taxon>
        <taxon>Agaricomycetidae</taxon>
        <taxon>Agaricales</taxon>
        <taxon>Marasmiineae</taxon>
        <taxon>Mycenaceae</taxon>
        <taxon>Roridomyces</taxon>
    </lineage>
</organism>
<dbReference type="PANTHER" id="PTHR43539:SF68">
    <property type="entry name" value="FLAVIN-BINDING MONOOXYGENASE-LIKE PROTEIN (AFU_ORTHOLOGUE AFUA_4G09220)"/>
    <property type="match status" value="1"/>
</dbReference>
<evidence type="ECO:0000313" key="5">
    <source>
        <dbReference type="Proteomes" id="UP001221142"/>
    </source>
</evidence>
<accession>A0AAD7BL77</accession>
<dbReference type="Gene3D" id="3.50.50.60">
    <property type="entry name" value="FAD/NAD(P)-binding domain"/>
    <property type="match status" value="1"/>
</dbReference>
<dbReference type="Pfam" id="PF13450">
    <property type="entry name" value="NAD_binding_8"/>
    <property type="match status" value="1"/>
</dbReference>
<reference evidence="4" key="1">
    <citation type="submission" date="2023-03" db="EMBL/GenBank/DDBJ databases">
        <title>Massive genome expansion in bonnet fungi (Mycena s.s.) driven by repeated elements and novel gene families across ecological guilds.</title>
        <authorList>
            <consortium name="Lawrence Berkeley National Laboratory"/>
            <person name="Harder C.B."/>
            <person name="Miyauchi S."/>
            <person name="Viragh M."/>
            <person name="Kuo A."/>
            <person name="Thoen E."/>
            <person name="Andreopoulos B."/>
            <person name="Lu D."/>
            <person name="Skrede I."/>
            <person name="Drula E."/>
            <person name="Henrissat B."/>
            <person name="Morin E."/>
            <person name="Kohler A."/>
            <person name="Barry K."/>
            <person name="LaButti K."/>
            <person name="Morin E."/>
            <person name="Salamov A."/>
            <person name="Lipzen A."/>
            <person name="Mereny Z."/>
            <person name="Hegedus B."/>
            <person name="Baldrian P."/>
            <person name="Stursova M."/>
            <person name="Weitz H."/>
            <person name="Taylor A."/>
            <person name="Grigoriev I.V."/>
            <person name="Nagy L.G."/>
            <person name="Martin F."/>
            <person name="Kauserud H."/>
        </authorList>
    </citation>
    <scope>NUCLEOTIDE SEQUENCE</scope>
    <source>
        <strain evidence="4">9284</strain>
    </source>
</reference>
<keyword evidence="1" id="KW-0285">Flavoprotein</keyword>
<dbReference type="InterPro" id="IPR020946">
    <property type="entry name" value="Flavin_mOase-like"/>
</dbReference>
<dbReference type="GO" id="GO:0004499">
    <property type="term" value="F:N,N-dimethylaniline monooxygenase activity"/>
    <property type="evidence" value="ECO:0007669"/>
    <property type="project" value="InterPro"/>
</dbReference>
<dbReference type="InterPro" id="IPR050982">
    <property type="entry name" value="Auxin_biosynth/cation_transpt"/>
</dbReference>
<gene>
    <name evidence="4" type="ORF">FB45DRAFT_728756</name>
</gene>
<dbReference type="Proteomes" id="UP001221142">
    <property type="component" value="Unassembled WGS sequence"/>
</dbReference>
<dbReference type="Pfam" id="PF00743">
    <property type="entry name" value="FMO-like"/>
    <property type="match status" value="1"/>
</dbReference>
<keyword evidence="2" id="KW-0274">FAD</keyword>
<dbReference type="SUPFAM" id="SSF51905">
    <property type="entry name" value="FAD/NAD(P)-binding domain"/>
    <property type="match status" value="1"/>
</dbReference>
<dbReference type="GO" id="GO:0050661">
    <property type="term" value="F:NADP binding"/>
    <property type="evidence" value="ECO:0007669"/>
    <property type="project" value="InterPro"/>
</dbReference>
<dbReference type="GO" id="GO:0050660">
    <property type="term" value="F:flavin adenine dinucleotide binding"/>
    <property type="evidence" value="ECO:0007669"/>
    <property type="project" value="InterPro"/>
</dbReference>
<keyword evidence="3" id="KW-0560">Oxidoreductase</keyword>
<protein>
    <recommendedName>
        <fullName evidence="6">Monooxygenase</fullName>
    </recommendedName>
</protein>
<proteinExistence type="predicted"/>
<sequence>IPTLESLQAIIAEDIDVQKVACEWMDSFTTFFQRGDVEGVTSLFIAMSHWRDMLALTWDFRSFHGIDAIQTFLSDRLSSVQVSGFRVKPEYTALQRPYDGIAWIKIHFDFETDIGLASGIVRIVPQPQNAPWKAHCMFTNLEDLKDFPEQIGSLRNHAPNHGLWTSQREASLAFENEEPTVLIIGAGHSGLDLAARLKTLGVRTILIDRNPRIGDNWRNRYEALCLHDPVWYDHMPYIPFPSTWPVYTPARKIANWLDHYAEAMELDVWTSSTVKSARKNAEGTWDVIVERDGKERIFHPKHLVFATGIGANEGKTPSMPGMENFKGQILHSTKHKHA</sequence>
<dbReference type="PANTHER" id="PTHR43539">
    <property type="entry name" value="FLAVIN-BINDING MONOOXYGENASE-LIKE PROTEIN (AFU_ORTHOLOGUE AFUA_4G09220)"/>
    <property type="match status" value="1"/>
</dbReference>
<evidence type="ECO:0000313" key="4">
    <source>
        <dbReference type="EMBL" id="KAJ7624507.1"/>
    </source>
</evidence>
<comment type="caution">
    <text evidence="4">The sequence shown here is derived from an EMBL/GenBank/DDBJ whole genome shotgun (WGS) entry which is preliminary data.</text>
</comment>
<feature type="non-terminal residue" evidence="4">
    <location>
        <position position="338"/>
    </location>
</feature>
<evidence type="ECO:0000256" key="1">
    <source>
        <dbReference type="ARBA" id="ARBA00022630"/>
    </source>
</evidence>
<evidence type="ECO:0008006" key="6">
    <source>
        <dbReference type="Google" id="ProtNLM"/>
    </source>
</evidence>
<feature type="non-terminal residue" evidence="4">
    <location>
        <position position="1"/>
    </location>
</feature>
<dbReference type="AlphaFoldDB" id="A0AAD7BL77"/>
<dbReference type="EMBL" id="JARKIF010000013">
    <property type="protein sequence ID" value="KAJ7624507.1"/>
    <property type="molecule type" value="Genomic_DNA"/>
</dbReference>
<keyword evidence="5" id="KW-1185">Reference proteome</keyword>
<name>A0AAD7BL77_9AGAR</name>
<evidence type="ECO:0000256" key="3">
    <source>
        <dbReference type="ARBA" id="ARBA00023002"/>
    </source>
</evidence>